<name>X1E6N1_9ZZZZ</name>
<dbReference type="EMBL" id="BART01021831">
    <property type="protein sequence ID" value="GAH04318.1"/>
    <property type="molecule type" value="Genomic_DNA"/>
</dbReference>
<comment type="caution">
    <text evidence="1">The sequence shown here is derived from an EMBL/GenBank/DDBJ whole genome shotgun (WGS) entry which is preliminary data.</text>
</comment>
<evidence type="ECO:0000313" key="1">
    <source>
        <dbReference type="EMBL" id="GAH04318.1"/>
    </source>
</evidence>
<proteinExistence type="predicted"/>
<gene>
    <name evidence="1" type="ORF">S01H4_40150</name>
</gene>
<sequence length="118" mass="13537">AILISEIEDTIVYKVVSLDKKTDWITVDVTVTQSEAKIQSMLISTRKNGEYLVSHFYGPQFEYFPEKTEISFEAMPLKLPLKFMGKQEGIEWLSKDTGPLTGKVILQYSEISWNKTPE</sequence>
<dbReference type="AlphaFoldDB" id="X1E6N1"/>
<protein>
    <submittedName>
        <fullName evidence="1">Uncharacterized protein</fullName>
    </submittedName>
</protein>
<accession>X1E6N1</accession>
<organism evidence="1">
    <name type="scientific">marine sediment metagenome</name>
    <dbReference type="NCBI Taxonomy" id="412755"/>
    <lineage>
        <taxon>unclassified sequences</taxon>
        <taxon>metagenomes</taxon>
        <taxon>ecological metagenomes</taxon>
    </lineage>
</organism>
<reference evidence="1" key="1">
    <citation type="journal article" date="2014" name="Front. Microbiol.">
        <title>High frequency of phylogenetically diverse reductive dehalogenase-homologous genes in deep subseafloor sedimentary metagenomes.</title>
        <authorList>
            <person name="Kawai M."/>
            <person name="Futagami T."/>
            <person name="Toyoda A."/>
            <person name="Takaki Y."/>
            <person name="Nishi S."/>
            <person name="Hori S."/>
            <person name="Arai W."/>
            <person name="Tsubouchi T."/>
            <person name="Morono Y."/>
            <person name="Uchiyama I."/>
            <person name="Ito T."/>
            <person name="Fujiyama A."/>
            <person name="Inagaki F."/>
            <person name="Takami H."/>
        </authorList>
    </citation>
    <scope>NUCLEOTIDE SEQUENCE</scope>
    <source>
        <strain evidence="1">Expedition CK06-06</strain>
    </source>
</reference>
<feature type="non-terminal residue" evidence="1">
    <location>
        <position position="1"/>
    </location>
</feature>